<dbReference type="Pfam" id="PF00924">
    <property type="entry name" value="MS_channel_2nd"/>
    <property type="match status" value="1"/>
</dbReference>
<dbReference type="Pfam" id="PF21082">
    <property type="entry name" value="MS_channel_3rd"/>
    <property type="match status" value="1"/>
</dbReference>
<evidence type="ECO:0000256" key="1">
    <source>
        <dbReference type="ARBA" id="ARBA00004651"/>
    </source>
</evidence>
<dbReference type="RefSeq" id="WP_124154695.1">
    <property type="nucleotide sequence ID" value="NZ_CAWOLW010000512.1"/>
</dbReference>
<organism evidence="9 10">
    <name type="scientific">Okeania hirsuta</name>
    <dbReference type="NCBI Taxonomy" id="1458930"/>
    <lineage>
        <taxon>Bacteria</taxon>
        <taxon>Bacillati</taxon>
        <taxon>Cyanobacteriota</taxon>
        <taxon>Cyanophyceae</taxon>
        <taxon>Oscillatoriophycideae</taxon>
        <taxon>Oscillatoriales</taxon>
        <taxon>Microcoleaceae</taxon>
        <taxon>Okeania</taxon>
    </lineage>
</organism>
<dbReference type="EMBL" id="RCBY01000056">
    <property type="protein sequence ID" value="RQH43984.1"/>
    <property type="molecule type" value="Genomic_DNA"/>
</dbReference>
<dbReference type="InterPro" id="IPR023408">
    <property type="entry name" value="MscS_beta-dom_sf"/>
</dbReference>
<protein>
    <submittedName>
        <fullName evidence="9">Mechanosensitive ion channel family protein</fullName>
    </submittedName>
</protein>
<dbReference type="Gene3D" id="2.30.30.60">
    <property type="match status" value="1"/>
</dbReference>
<gene>
    <name evidence="9" type="ORF">D5R40_12180</name>
</gene>
<accession>A0A3N6PVB9</accession>
<evidence type="ECO:0000256" key="5">
    <source>
        <dbReference type="ARBA" id="ARBA00022989"/>
    </source>
</evidence>
<comment type="subcellular location">
    <subcellularLocation>
        <location evidence="1">Cell membrane</location>
        <topology evidence="1">Multi-pass membrane protein</topology>
    </subcellularLocation>
</comment>
<sequence length="585" mass="67140">MQIYKFISFKQLLIKQNNFFNRYKISKIITVIIFSLLTFILITNQTFLALGQTSETLENNNIENVTQVPSLTPISNIVYKPIKIDGREIFKVAAVAGQEIQGNSNTSPLNIRVRLYENNLKQTIKNCFDADTLKLTIETRENQTLVFASDAEQLKNKFLIAITDLDAQIHGISREDLTNQIIGFMKDALIRAQRERQPDYLLRQILISLGIILALILLSFLISIWQKHCLKKYQKIQKYIENLKVSRPQVDEFINYQELTTAKTELTLGQKQQLRWEQQQDKNSFFRSFLQVSHLILWLSGIIWILGNFPHSRWLQIFLVSHVIVFTIIIGTYLAIKGSPVMVNWFAINSFKRLENQSYGHRKIPQAITFSHTLKGIVMFTLGCIGMLWIFQNFNVSITIVLLGLGIISFTVSLGGHNLVKDIISGILILLEDQYAIGDLIDLDYTIGYVEDMSFRVTQLRDVGGRLSSIPNSNISIVHNFTKDWASIDLRIKVNLDSNLSQAVQLVKQVANELKNDAEWGDKVLDSASVLGVNSVSQTEVEFMIRMKSIPREQWNVAREFCYRLKQIFELKKIAFNATISSKYR</sequence>
<dbReference type="GO" id="GO:0005886">
    <property type="term" value="C:plasma membrane"/>
    <property type="evidence" value="ECO:0007669"/>
    <property type="project" value="UniProtKB-SubCell"/>
</dbReference>
<dbReference type="PANTHER" id="PTHR30460:SF0">
    <property type="entry name" value="MODERATE CONDUCTANCE MECHANOSENSITIVE CHANNEL YBIO"/>
    <property type="match status" value="1"/>
</dbReference>
<dbReference type="InterPro" id="IPR049278">
    <property type="entry name" value="MS_channel_C"/>
</dbReference>
<dbReference type="PANTHER" id="PTHR30460">
    <property type="entry name" value="MODERATE CONDUCTANCE MECHANOSENSITIVE CHANNEL YBIO"/>
    <property type="match status" value="1"/>
</dbReference>
<name>A0A3N6PVB9_9CYAN</name>
<keyword evidence="4" id="KW-0812">Transmembrane</keyword>
<dbReference type="Gene3D" id="1.10.287.1260">
    <property type="match status" value="1"/>
</dbReference>
<dbReference type="Proteomes" id="UP000269154">
    <property type="component" value="Unassembled WGS sequence"/>
</dbReference>
<evidence type="ECO:0000259" key="7">
    <source>
        <dbReference type="Pfam" id="PF00924"/>
    </source>
</evidence>
<feature type="domain" description="Mechanosensitive ion channel MscS" evidence="7">
    <location>
        <begin position="418"/>
        <end position="483"/>
    </location>
</feature>
<feature type="domain" description="Mechanosensitive ion channel MscS C-terminal" evidence="8">
    <location>
        <begin position="489"/>
        <end position="576"/>
    </location>
</feature>
<evidence type="ECO:0000256" key="3">
    <source>
        <dbReference type="ARBA" id="ARBA00022475"/>
    </source>
</evidence>
<evidence type="ECO:0000259" key="8">
    <source>
        <dbReference type="Pfam" id="PF21082"/>
    </source>
</evidence>
<dbReference type="InterPro" id="IPR010920">
    <property type="entry name" value="LSM_dom_sf"/>
</dbReference>
<dbReference type="AlphaFoldDB" id="A0A3N6PVB9"/>
<evidence type="ECO:0000256" key="4">
    <source>
        <dbReference type="ARBA" id="ARBA00022692"/>
    </source>
</evidence>
<keyword evidence="10" id="KW-1185">Reference proteome</keyword>
<dbReference type="InterPro" id="IPR006685">
    <property type="entry name" value="MscS_channel_2nd"/>
</dbReference>
<dbReference type="SUPFAM" id="SSF50182">
    <property type="entry name" value="Sm-like ribonucleoproteins"/>
    <property type="match status" value="1"/>
</dbReference>
<evidence type="ECO:0000256" key="2">
    <source>
        <dbReference type="ARBA" id="ARBA00008017"/>
    </source>
</evidence>
<dbReference type="SUPFAM" id="SSF82689">
    <property type="entry name" value="Mechanosensitive channel protein MscS (YggB), C-terminal domain"/>
    <property type="match status" value="1"/>
</dbReference>
<evidence type="ECO:0000256" key="6">
    <source>
        <dbReference type="ARBA" id="ARBA00023136"/>
    </source>
</evidence>
<comment type="similarity">
    <text evidence="2">Belongs to the MscS (TC 1.A.23) family.</text>
</comment>
<proteinExistence type="inferred from homology"/>
<evidence type="ECO:0000313" key="10">
    <source>
        <dbReference type="Proteomes" id="UP000269154"/>
    </source>
</evidence>
<comment type="caution">
    <text evidence="9">The sequence shown here is derived from an EMBL/GenBank/DDBJ whole genome shotgun (WGS) entry which is preliminary data.</text>
</comment>
<keyword evidence="5" id="KW-1133">Transmembrane helix</keyword>
<keyword evidence="6" id="KW-0472">Membrane</keyword>
<dbReference type="OrthoDB" id="9809206at2"/>
<dbReference type="InterPro" id="IPR045276">
    <property type="entry name" value="YbiO_bact"/>
</dbReference>
<keyword evidence="3" id="KW-1003">Cell membrane</keyword>
<reference evidence="9 10" key="1">
    <citation type="journal article" date="2018" name="ACS Chem. Biol.">
        <title>Ketoreductase domain dysfunction expands chemodiversity: malyngamide biosynthesis in the cyanobacterium Okeania hirsuta.</title>
        <authorList>
            <person name="Moss N.A."/>
            <person name="Leao T."/>
            <person name="Rankin M."/>
            <person name="McCullough T.M."/>
            <person name="Qu P."/>
            <person name="Korobeynikov A."/>
            <person name="Smith J.L."/>
            <person name="Gerwick L."/>
            <person name="Gerwick W.H."/>
        </authorList>
    </citation>
    <scope>NUCLEOTIDE SEQUENCE [LARGE SCALE GENOMIC DNA]</scope>
    <source>
        <strain evidence="9 10">PAB10Feb10-1</strain>
    </source>
</reference>
<dbReference type="GO" id="GO:0008381">
    <property type="term" value="F:mechanosensitive monoatomic ion channel activity"/>
    <property type="evidence" value="ECO:0007669"/>
    <property type="project" value="InterPro"/>
</dbReference>
<dbReference type="Gene3D" id="3.30.70.100">
    <property type="match status" value="1"/>
</dbReference>
<evidence type="ECO:0000313" key="9">
    <source>
        <dbReference type="EMBL" id="RQH43984.1"/>
    </source>
</evidence>
<dbReference type="InterPro" id="IPR011066">
    <property type="entry name" value="MscS_channel_C_sf"/>
</dbReference>